<name>A0A1I7K981_9BACL</name>
<dbReference type="EMBL" id="FPBV01000014">
    <property type="protein sequence ID" value="SFU94013.1"/>
    <property type="molecule type" value="Genomic_DNA"/>
</dbReference>
<dbReference type="PANTHER" id="PTHR39321:SF3">
    <property type="entry name" value="PHOSPHOPANTETHEINE ADENYLYLTRANSFERASE"/>
    <property type="match status" value="1"/>
</dbReference>
<dbReference type="EC" id="2.7.7.18" evidence="10"/>
<comment type="catalytic activity">
    <reaction evidence="9 10">
        <text>nicotinate beta-D-ribonucleotide + ATP + H(+) = deamido-NAD(+) + diphosphate</text>
        <dbReference type="Rhea" id="RHEA:22860"/>
        <dbReference type="ChEBI" id="CHEBI:15378"/>
        <dbReference type="ChEBI" id="CHEBI:30616"/>
        <dbReference type="ChEBI" id="CHEBI:33019"/>
        <dbReference type="ChEBI" id="CHEBI:57502"/>
        <dbReference type="ChEBI" id="CHEBI:58437"/>
        <dbReference type="EC" id="2.7.7.18"/>
    </reaction>
</comment>
<dbReference type="UniPathway" id="UPA00253">
    <property type="reaction ID" value="UER00332"/>
</dbReference>
<evidence type="ECO:0000313" key="13">
    <source>
        <dbReference type="Proteomes" id="UP000183508"/>
    </source>
</evidence>
<dbReference type="GO" id="GO:0005524">
    <property type="term" value="F:ATP binding"/>
    <property type="evidence" value="ECO:0007669"/>
    <property type="project" value="UniProtKB-KW"/>
</dbReference>
<evidence type="ECO:0000256" key="8">
    <source>
        <dbReference type="ARBA" id="ARBA00023027"/>
    </source>
</evidence>
<dbReference type="InterPro" id="IPR004821">
    <property type="entry name" value="Cyt_trans-like"/>
</dbReference>
<dbReference type="PANTHER" id="PTHR39321">
    <property type="entry name" value="NICOTINATE-NUCLEOTIDE ADENYLYLTRANSFERASE-RELATED"/>
    <property type="match status" value="1"/>
</dbReference>
<dbReference type="Pfam" id="PF01467">
    <property type="entry name" value="CTP_transf_like"/>
    <property type="match status" value="1"/>
</dbReference>
<keyword evidence="5 10" id="KW-0548">Nucleotidyltransferase</keyword>
<evidence type="ECO:0000256" key="2">
    <source>
        <dbReference type="ARBA" id="ARBA00005019"/>
    </source>
</evidence>
<evidence type="ECO:0000256" key="7">
    <source>
        <dbReference type="ARBA" id="ARBA00022840"/>
    </source>
</evidence>
<evidence type="ECO:0000256" key="6">
    <source>
        <dbReference type="ARBA" id="ARBA00022741"/>
    </source>
</evidence>
<dbReference type="GO" id="GO:0009435">
    <property type="term" value="P:NAD+ biosynthetic process"/>
    <property type="evidence" value="ECO:0007669"/>
    <property type="project" value="UniProtKB-UniRule"/>
</dbReference>
<comment type="similarity">
    <text evidence="10">Belongs to the NadD family.</text>
</comment>
<organism evidence="12 13">
    <name type="scientific">Alicyclobacillus macrosporangiidus</name>
    <dbReference type="NCBI Taxonomy" id="392015"/>
    <lineage>
        <taxon>Bacteria</taxon>
        <taxon>Bacillati</taxon>
        <taxon>Bacillota</taxon>
        <taxon>Bacilli</taxon>
        <taxon>Bacillales</taxon>
        <taxon>Alicyclobacillaceae</taxon>
        <taxon>Alicyclobacillus</taxon>
    </lineage>
</organism>
<evidence type="ECO:0000256" key="10">
    <source>
        <dbReference type="HAMAP-Rule" id="MF_00244"/>
    </source>
</evidence>
<dbReference type="GO" id="GO:0004515">
    <property type="term" value="F:nicotinate-nucleotide adenylyltransferase activity"/>
    <property type="evidence" value="ECO:0007669"/>
    <property type="project" value="UniProtKB-UniRule"/>
</dbReference>
<evidence type="ECO:0000256" key="9">
    <source>
        <dbReference type="ARBA" id="ARBA00048721"/>
    </source>
</evidence>
<evidence type="ECO:0000256" key="1">
    <source>
        <dbReference type="ARBA" id="ARBA00002324"/>
    </source>
</evidence>
<accession>A0A1I7K981</accession>
<dbReference type="InterPro" id="IPR005248">
    <property type="entry name" value="NadD/NMNAT"/>
</dbReference>
<dbReference type="Proteomes" id="UP000183508">
    <property type="component" value="Unassembled WGS sequence"/>
</dbReference>
<keyword evidence="3 10" id="KW-0662">Pyridine nucleotide biosynthesis</keyword>
<dbReference type="AlphaFoldDB" id="A0A1I7K981"/>
<evidence type="ECO:0000256" key="4">
    <source>
        <dbReference type="ARBA" id="ARBA00022679"/>
    </source>
</evidence>
<dbReference type="eggNOG" id="COG1057">
    <property type="taxonomic scope" value="Bacteria"/>
</dbReference>
<protein>
    <recommendedName>
        <fullName evidence="10">Probable nicotinate-nucleotide adenylyltransferase</fullName>
        <ecNumber evidence="10">2.7.7.18</ecNumber>
    </recommendedName>
    <alternativeName>
        <fullName evidence="10">Deamido-NAD(+) diphosphorylase</fullName>
    </alternativeName>
    <alternativeName>
        <fullName evidence="10">Deamido-NAD(+) pyrophosphorylase</fullName>
    </alternativeName>
    <alternativeName>
        <fullName evidence="10">Nicotinate mononucleotide adenylyltransferase</fullName>
        <shortName evidence="10">NaMN adenylyltransferase</shortName>
    </alternativeName>
</protein>
<keyword evidence="7 10" id="KW-0067">ATP-binding</keyword>
<keyword evidence="8 10" id="KW-0520">NAD</keyword>
<proteinExistence type="inferred from homology"/>
<keyword evidence="4 10" id="KW-0808">Transferase</keyword>
<keyword evidence="6 10" id="KW-0547">Nucleotide-binding</keyword>
<keyword evidence="13" id="KW-1185">Reference proteome</keyword>
<evidence type="ECO:0000313" key="12">
    <source>
        <dbReference type="EMBL" id="SFU94013.1"/>
    </source>
</evidence>
<feature type="domain" description="Cytidyltransferase-like" evidence="11">
    <location>
        <begin position="3"/>
        <end position="168"/>
    </location>
</feature>
<dbReference type="NCBIfam" id="TIGR00125">
    <property type="entry name" value="cyt_tran_rel"/>
    <property type="match status" value="1"/>
</dbReference>
<evidence type="ECO:0000256" key="5">
    <source>
        <dbReference type="ARBA" id="ARBA00022695"/>
    </source>
</evidence>
<dbReference type="SUPFAM" id="SSF52374">
    <property type="entry name" value="Nucleotidylyl transferase"/>
    <property type="match status" value="1"/>
</dbReference>
<gene>
    <name evidence="10" type="primary">nadD</name>
    <name evidence="12" type="ORF">SAMN05421543_11480</name>
</gene>
<comment type="function">
    <text evidence="1 10">Catalyzes the reversible adenylation of nicotinate mononucleotide (NaMN) to nicotinic acid adenine dinucleotide (NaAD).</text>
</comment>
<dbReference type="Gene3D" id="3.40.50.620">
    <property type="entry name" value="HUPs"/>
    <property type="match status" value="1"/>
</dbReference>
<dbReference type="STRING" id="392015.SAMN05421543_11480"/>
<dbReference type="CDD" id="cd02165">
    <property type="entry name" value="NMNAT"/>
    <property type="match status" value="1"/>
</dbReference>
<dbReference type="NCBIfam" id="TIGR00482">
    <property type="entry name" value="nicotinate (nicotinamide) nucleotide adenylyltransferase"/>
    <property type="match status" value="1"/>
</dbReference>
<dbReference type="HAMAP" id="MF_00244">
    <property type="entry name" value="NaMN_adenylyltr"/>
    <property type="match status" value="1"/>
</dbReference>
<comment type="pathway">
    <text evidence="2 10">Cofactor biosynthesis; NAD(+) biosynthesis; deamido-NAD(+) from nicotinate D-ribonucleotide: step 1/1.</text>
</comment>
<evidence type="ECO:0000259" key="11">
    <source>
        <dbReference type="Pfam" id="PF01467"/>
    </source>
</evidence>
<sequence>MVLFGGTFDPPHVGHLTMAQLAWEQTGADEVWWLPAPVPPHKAHQQVDDYGGRVEMVRALIDGYPHLRLCDIEASLPKPSYTVDTVRALQTLHPRVSFSFLVGSDSLAQLPNWGRAQELARAIPFWVAVRTGWPFDETYAASRERLPELRAERLEMPILDVSSTFLRERLARGLPVCGLVPDRVLRVWNKIHA</sequence>
<reference evidence="13" key="1">
    <citation type="submission" date="2016-10" db="EMBL/GenBank/DDBJ databases">
        <authorList>
            <person name="Varghese N."/>
        </authorList>
    </citation>
    <scope>NUCLEOTIDE SEQUENCE [LARGE SCALE GENOMIC DNA]</scope>
    <source>
        <strain evidence="13">DSM 17980</strain>
    </source>
</reference>
<dbReference type="InterPro" id="IPR014729">
    <property type="entry name" value="Rossmann-like_a/b/a_fold"/>
</dbReference>
<evidence type="ECO:0000256" key="3">
    <source>
        <dbReference type="ARBA" id="ARBA00022642"/>
    </source>
</evidence>